<proteinExistence type="predicted"/>
<dbReference type="EMBL" id="CP146612">
    <property type="protein sequence ID" value="WWX24952.1"/>
    <property type="molecule type" value="Genomic_DNA"/>
</dbReference>
<evidence type="ECO:0000313" key="12">
    <source>
        <dbReference type="EMBL" id="WWX24952.1"/>
    </source>
</evidence>
<dbReference type="InterPro" id="IPR006311">
    <property type="entry name" value="TAT_signal"/>
</dbReference>
<evidence type="ECO:0000256" key="6">
    <source>
        <dbReference type="ARBA" id="ARBA00022737"/>
    </source>
</evidence>
<evidence type="ECO:0000256" key="9">
    <source>
        <dbReference type="ARBA" id="ARBA00023136"/>
    </source>
</evidence>
<keyword evidence="3" id="KW-0004">4Fe-4S</keyword>
<evidence type="ECO:0000256" key="3">
    <source>
        <dbReference type="ARBA" id="ARBA00022485"/>
    </source>
</evidence>
<protein>
    <submittedName>
        <fullName evidence="12">Reductive dehalogenase</fullName>
    </submittedName>
</protein>
<organism evidence="12 13">
    <name type="scientific">Candidatus Dehalogenimonas loeffleri</name>
    <dbReference type="NCBI Taxonomy" id="3127115"/>
    <lineage>
        <taxon>Bacteria</taxon>
        <taxon>Bacillati</taxon>
        <taxon>Chloroflexota</taxon>
        <taxon>Dehalococcoidia</taxon>
        <taxon>Dehalococcoidales</taxon>
        <taxon>Dehalococcoidaceae</taxon>
        <taxon>Dehalogenimonas</taxon>
    </lineage>
</organism>
<evidence type="ECO:0000256" key="8">
    <source>
        <dbReference type="ARBA" id="ARBA00023014"/>
    </source>
</evidence>
<evidence type="ECO:0000256" key="2">
    <source>
        <dbReference type="ARBA" id="ARBA00022475"/>
    </source>
</evidence>
<evidence type="ECO:0000256" key="10">
    <source>
        <dbReference type="ARBA" id="ARBA00029374"/>
    </source>
</evidence>
<dbReference type="InterPro" id="IPR017896">
    <property type="entry name" value="4Fe4S_Fe-S-bd"/>
</dbReference>
<dbReference type="NCBIfam" id="TIGR02486">
    <property type="entry name" value="RDH"/>
    <property type="match status" value="1"/>
</dbReference>
<keyword evidence="9" id="KW-0472">Membrane</keyword>
<evidence type="ECO:0000256" key="5">
    <source>
        <dbReference type="ARBA" id="ARBA00022729"/>
    </source>
</evidence>
<evidence type="ECO:0000259" key="11">
    <source>
        <dbReference type="PROSITE" id="PS51379"/>
    </source>
</evidence>
<dbReference type="RefSeq" id="WP_338737082.1">
    <property type="nucleotide sequence ID" value="NZ_CP146612.1"/>
</dbReference>
<keyword evidence="5" id="KW-0732">Signal</keyword>
<accession>A0ABZ2J241</accession>
<dbReference type="PANTHER" id="PTHR42827">
    <property type="entry name" value="IRON-SULFUR CLUSTER-BINDING PROTEIN-RELATED"/>
    <property type="match status" value="1"/>
</dbReference>
<keyword evidence="2" id="KW-1003">Cell membrane</keyword>
<name>A0ABZ2J241_9CHLR</name>
<comment type="subcellular location">
    <subcellularLocation>
        <location evidence="1">Cell membrane</location>
    </subcellularLocation>
</comment>
<dbReference type="Proteomes" id="UP001375370">
    <property type="component" value="Chromosome"/>
</dbReference>
<keyword evidence="7" id="KW-0408">Iron</keyword>
<dbReference type="Pfam" id="PF13484">
    <property type="entry name" value="Fer4_16"/>
    <property type="match status" value="1"/>
</dbReference>
<dbReference type="SUPFAM" id="SSF54862">
    <property type="entry name" value="4Fe-4S ferredoxins"/>
    <property type="match status" value="1"/>
</dbReference>
<dbReference type="PROSITE" id="PS00198">
    <property type="entry name" value="4FE4S_FER_1"/>
    <property type="match status" value="1"/>
</dbReference>
<evidence type="ECO:0000313" key="13">
    <source>
        <dbReference type="Proteomes" id="UP001375370"/>
    </source>
</evidence>
<comment type="cofactor">
    <cofactor evidence="10">
        <name>corrinoid</name>
        <dbReference type="ChEBI" id="CHEBI:33913"/>
    </cofactor>
</comment>
<reference evidence="12 13" key="1">
    <citation type="submission" date="2024-03" db="EMBL/GenBank/DDBJ databases">
        <title>A Dehalogenimonas Isolated from Estuarine Sediments Dihaloeliminates Chlorinated Alkanes.</title>
        <authorList>
            <person name="Yang Y."/>
            <person name="Wang H."/>
        </authorList>
    </citation>
    <scope>NUCLEOTIDE SEQUENCE [LARGE SCALE GENOMIC DNA]</scope>
    <source>
        <strain evidence="12 13">W</strain>
    </source>
</reference>
<dbReference type="PROSITE" id="PS51318">
    <property type="entry name" value="TAT"/>
    <property type="match status" value="1"/>
</dbReference>
<evidence type="ECO:0000256" key="1">
    <source>
        <dbReference type="ARBA" id="ARBA00004236"/>
    </source>
</evidence>
<keyword evidence="8" id="KW-0411">Iron-sulfur</keyword>
<feature type="domain" description="4Fe-4S ferredoxin-type" evidence="11">
    <location>
        <begin position="324"/>
        <end position="354"/>
    </location>
</feature>
<gene>
    <name evidence="12" type="ORF">V8247_06750</name>
</gene>
<keyword evidence="4" id="KW-0479">Metal-binding</keyword>
<dbReference type="InterPro" id="IPR017900">
    <property type="entry name" value="4Fe4S_Fe_S_CS"/>
</dbReference>
<dbReference type="PANTHER" id="PTHR42827:SF1">
    <property type="entry name" value="IRON-SULFUR CLUSTER-BINDING PROTEIN"/>
    <property type="match status" value="1"/>
</dbReference>
<dbReference type="PROSITE" id="PS51379">
    <property type="entry name" value="4FE4S_FER_2"/>
    <property type="match status" value="1"/>
</dbReference>
<evidence type="ECO:0000256" key="4">
    <source>
        <dbReference type="ARBA" id="ARBA00022723"/>
    </source>
</evidence>
<dbReference type="Gene3D" id="3.30.70.3270">
    <property type="match status" value="1"/>
</dbReference>
<evidence type="ECO:0000256" key="7">
    <source>
        <dbReference type="ARBA" id="ARBA00023004"/>
    </source>
</evidence>
<sequence length="455" mass="51468">MSKFHSTVSRRDFMKGLGLTGAGLGAAGLVAPGFHDIDELISMPGYKDTERKWWVEEIENPKMFEFNEEYSRYDQRVPTIYGYTPAEFGQLRDDAKANTIENCKNAVNGYSRRDLALKFGGRTASQVVNDVLNTPTWIKGNSMNMVMVQPEELGVGKWSGTPEENTRTLKNAARFYGVDLVTVTELDERFFYAHTGKAKIEFRDVEEYSEEPGLTIIPKKFRYAVSLAIRWATPITKVRVSPLGDASGRDSIDVLYTAVKPRLSEFLRYIGYSAIPNTPALDVPLSIAGGMAELTRTNRLVSPQFGPSFYMTTLLTDFPMAPDKPIDIGLKEFCTSCMKCADACPSGALSFEKEPYWETKGEWNNKGHKAWFENSKNCMGFWLETNTLCGICFRECPFSKYDVANVHELIKITASKTSLFNGFFRNMDDFMGYGGQWDAEEVWAREWSPRAWYAK</sequence>
<keyword evidence="13" id="KW-1185">Reference proteome</keyword>
<dbReference type="NCBIfam" id="TIGR01409">
    <property type="entry name" value="TAT_signal_seq"/>
    <property type="match status" value="1"/>
</dbReference>
<dbReference type="InterPro" id="IPR012832">
    <property type="entry name" value="RDH"/>
</dbReference>
<dbReference type="InterPro" id="IPR019546">
    <property type="entry name" value="TAT_signal_bac_arc"/>
</dbReference>
<keyword evidence="6" id="KW-0677">Repeat</keyword>